<evidence type="ECO:0000313" key="13">
    <source>
        <dbReference type="Proteomes" id="UP000468766"/>
    </source>
</evidence>
<dbReference type="PIRSF" id="PIRSF006256">
    <property type="entry name" value="CMPcnvr_hdrg_mat"/>
    <property type="match status" value="1"/>
</dbReference>
<dbReference type="PANTHER" id="PTHR42959:SF1">
    <property type="entry name" value="CARBAMOYLTRANSFERASE HYPF"/>
    <property type="match status" value="1"/>
</dbReference>
<dbReference type="InterPro" id="IPR036046">
    <property type="entry name" value="Acylphosphatase-like_dom_sf"/>
</dbReference>
<proteinExistence type="inferred from homology"/>
<dbReference type="Gene3D" id="3.30.110.120">
    <property type="match status" value="1"/>
</dbReference>
<keyword evidence="12" id="KW-0808">Transferase</keyword>
<evidence type="ECO:0000256" key="1">
    <source>
        <dbReference type="ARBA" id="ARBA00004711"/>
    </source>
</evidence>
<dbReference type="Gene3D" id="3.30.420.360">
    <property type="match status" value="1"/>
</dbReference>
<dbReference type="Pfam" id="PF17788">
    <property type="entry name" value="HypF_C"/>
    <property type="match status" value="1"/>
</dbReference>
<keyword evidence="13" id="KW-1185">Reference proteome</keyword>
<comment type="catalytic activity">
    <reaction evidence="9">
        <text>an acyl phosphate + H2O = a carboxylate + phosphate + H(+)</text>
        <dbReference type="Rhea" id="RHEA:14965"/>
        <dbReference type="ChEBI" id="CHEBI:15377"/>
        <dbReference type="ChEBI" id="CHEBI:15378"/>
        <dbReference type="ChEBI" id="CHEBI:29067"/>
        <dbReference type="ChEBI" id="CHEBI:43474"/>
        <dbReference type="ChEBI" id="CHEBI:59918"/>
        <dbReference type="EC" id="3.6.1.7"/>
    </reaction>
</comment>
<dbReference type="GO" id="GO:0016874">
    <property type="term" value="F:ligase activity"/>
    <property type="evidence" value="ECO:0007669"/>
    <property type="project" value="UniProtKB-UniRule"/>
</dbReference>
<dbReference type="PROSITE" id="PS51163">
    <property type="entry name" value="YRDC"/>
    <property type="match status" value="1"/>
</dbReference>
<comment type="caution">
    <text evidence="12">The sequence shown here is derived from an EMBL/GenBank/DDBJ whole genome shotgun (WGS) entry which is preliminary data.</text>
</comment>
<keyword evidence="9" id="KW-0378">Hydrolase</keyword>
<evidence type="ECO:0000256" key="3">
    <source>
        <dbReference type="ARBA" id="ARBA00022598"/>
    </source>
</evidence>
<dbReference type="Proteomes" id="UP000468766">
    <property type="component" value="Unassembled WGS sequence"/>
</dbReference>
<protein>
    <recommendedName>
        <fullName evidence="8">Carbamoyltransferase</fullName>
        <ecNumber evidence="8">6.2.-.-</ecNumber>
    </recommendedName>
</protein>
<dbReference type="GO" id="GO:0008270">
    <property type="term" value="F:zinc ion binding"/>
    <property type="evidence" value="ECO:0007669"/>
    <property type="project" value="UniProtKB-KW"/>
</dbReference>
<dbReference type="SUPFAM" id="SSF55821">
    <property type="entry name" value="YrdC/RibB"/>
    <property type="match status" value="1"/>
</dbReference>
<evidence type="ECO:0000256" key="4">
    <source>
        <dbReference type="ARBA" id="ARBA00022723"/>
    </source>
</evidence>
<dbReference type="AlphaFoldDB" id="A0A6I0EPB5"/>
<dbReference type="Pfam" id="PF22521">
    <property type="entry name" value="HypF_C_2"/>
    <property type="match status" value="1"/>
</dbReference>
<evidence type="ECO:0000313" key="12">
    <source>
        <dbReference type="EMBL" id="KAB2951778.1"/>
    </source>
</evidence>
<sequence>MDSLASAKNARRKGKAIGAIIKAQKIELRGLVQAVGFRPYIYKLAHQWGLRGWVNNHTEGVTIVVEGSEEAIKHFLEVLPQDKPPLSRIDSIVLTEQPLRGYQDFIIRESQEGQRLLTSVPPDVALCPDCRSDLHERKSRYYQYPFTNCTNCGPRFTIVQSLPYDRASTSMASFELCPTCHSEYKDPWNRRFHAQPIACPTCGPEVWLSDHQGKPIEGDWRQKFQEKMRAGQIVAVKSLGGFHLVCHGRHTKALEKLRQRKRRPHKPLALMARDKAVIEEICLVSLAEEKMLTGPQAPIVILEQRPSAVTKLATLPLLTGVMKTIGFMMPYTPLHELLFADDLDLLVMTSGNQAGFPLARTNEEALTQLASIVDAFLFHNRPILSRADDSVLRYIDGTWHFYRRSRGFVPDSIALPIAVQKDNRGHPVSTASQANSRTILAVGGEMKNTFALLGGDSAVLSQHIGGVHTLEGQENFLESLQHLQKLLDLEPELIVCDRHPTYHTAQLARRWSKPLLEVQHHHAHFIATLADHSVTEKSMGVILDGTGYGDDGTIWGLEIITGDYRSFQRHYTLRPLPLPGGDNAVKKPYLTAAVFLGEAFGEQGWEEAKRFFPEDAKAITRAKQMVEQKINSPLSSSAGRFFDAVSALLGICKESTYDGQAAIELGEEVTLRLGLAGREVKRAEIEEALSLGHYPFSIRKKLPRTIQKTSQDSLTKAEQNKENCSLLRYLDYTEILAGLLADIENCTDKGIIALRFHNSLALFINEAVKELAIREKLSTAALGGGVFQNPYLFTMVRHLLQAQGLRVLWPQRIPANDGGLAFGQGAIAKWQGEEGSIISKGRC</sequence>
<keyword evidence="5" id="KW-0863">Zinc-finger</keyword>
<evidence type="ECO:0000256" key="9">
    <source>
        <dbReference type="PROSITE-ProRule" id="PRU00520"/>
    </source>
</evidence>
<dbReference type="Pfam" id="PF07503">
    <property type="entry name" value="zf-HYPF"/>
    <property type="match status" value="2"/>
</dbReference>
<dbReference type="SUPFAM" id="SSF54975">
    <property type="entry name" value="Acylphosphatase/BLUF domain-like"/>
    <property type="match status" value="1"/>
</dbReference>
<keyword evidence="4" id="KW-0479">Metal-binding</keyword>
<evidence type="ECO:0000256" key="2">
    <source>
        <dbReference type="ARBA" id="ARBA00008097"/>
    </source>
</evidence>
<keyword evidence="3" id="KW-0436">Ligase</keyword>
<feature type="domain" description="YrdC-like" evidence="11">
    <location>
        <begin position="218"/>
        <end position="407"/>
    </location>
</feature>
<dbReference type="InterPro" id="IPR017945">
    <property type="entry name" value="DHBP_synth_RibB-like_a/b_dom"/>
</dbReference>
<dbReference type="PANTHER" id="PTHR42959">
    <property type="entry name" value="CARBAMOYLTRANSFERASE"/>
    <property type="match status" value="1"/>
</dbReference>
<dbReference type="Pfam" id="PF00708">
    <property type="entry name" value="Acylphosphatase"/>
    <property type="match status" value="1"/>
</dbReference>
<feature type="active site" evidence="9">
    <location>
        <position position="38"/>
    </location>
</feature>
<dbReference type="InterPro" id="IPR011125">
    <property type="entry name" value="Znf_HypF"/>
</dbReference>
<reference evidence="12 13" key="1">
    <citation type="submission" date="2019-10" db="EMBL/GenBank/DDBJ databases">
        <title>Whole-genome sequence of the extremophile Heliorestis acidaminivorans DSM 24790.</title>
        <authorList>
            <person name="Kyndt J.A."/>
            <person name="Meyer T.E."/>
        </authorList>
    </citation>
    <scope>NUCLEOTIDE SEQUENCE [LARGE SCALE GENOMIC DNA]</scope>
    <source>
        <strain evidence="12 13">DSM 24790</strain>
    </source>
</reference>
<name>A0A6I0EPB5_9FIRM</name>
<dbReference type="EMBL" id="WBXO01000009">
    <property type="protein sequence ID" value="KAB2951778.1"/>
    <property type="molecule type" value="Genomic_DNA"/>
</dbReference>
<evidence type="ECO:0000259" key="11">
    <source>
        <dbReference type="PROSITE" id="PS51163"/>
    </source>
</evidence>
<comment type="similarity">
    <text evidence="2 8">Belongs to the carbamoyltransferase HypF family.</text>
</comment>
<feature type="active site" evidence="9">
    <location>
        <position position="56"/>
    </location>
</feature>
<dbReference type="Gene3D" id="3.90.870.50">
    <property type="match status" value="1"/>
</dbReference>
<evidence type="ECO:0000256" key="7">
    <source>
        <dbReference type="ARBA" id="ARBA00048220"/>
    </source>
</evidence>
<dbReference type="GO" id="GO:0016743">
    <property type="term" value="F:carboxyl- or carbamoyltransferase activity"/>
    <property type="evidence" value="ECO:0007669"/>
    <property type="project" value="UniProtKB-UniRule"/>
</dbReference>
<evidence type="ECO:0000256" key="5">
    <source>
        <dbReference type="ARBA" id="ARBA00022771"/>
    </source>
</evidence>
<evidence type="ECO:0000259" key="10">
    <source>
        <dbReference type="PROSITE" id="PS51160"/>
    </source>
</evidence>
<comment type="catalytic activity">
    <reaction evidence="7">
        <text>C-terminal L-cysteinyl-[HypE protein] + carbamoyl phosphate + ATP + H2O = C-terminal S-carboxamide-L-cysteinyl-[HypE protein] + AMP + phosphate + diphosphate + H(+)</text>
        <dbReference type="Rhea" id="RHEA:55636"/>
        <dbReference type="Rhea" id="RHEA-COMP:14247"/>
        <dbReference type="Rhea" id="RHEA-COMP:14392"/>
        <dbReference type="ChEBI" id="CHEBI:15377"/>
        <dbReference type="ChEBI" id="CHEBI:15378"/>
        <dbReference type="ChEBI" id="CHEBI:30616"/>
        <dbReference type="ChEBI" id="CHEBI:33019"/>
        <dbReference type="ChEBI" id="CHEBI:43474"/>
        <dbReference type="ChEBI" id="CHEBI:58228"/>
        <dbReference type="ChEBI" id="CHEBI:76913"/>
        <dbReference type="ChEBI" id="CHEBI:139126"/>
        <dbReference type="ChEBI" id="CHEBI:456215"/>
    </reaction>
</comment>
<evidence type="ECO:0000256" key="6">
    <source>
        <dbReference type="ARBA" id="ARBA00022833"/>
    </source>
</evidence>
<organism evidence="12 13">
    <name type="scientific">Heliorestis acidaminivorans</name>
    <dbReference type="NCBI Taxonomy" id="553427"/>
    <lineage>
        <taxon>Bacteria</taxon>
        <taxon>Bacillati</taxon>
        <taxon>Bacillota</taxon>
        <taxon>Clostridia</taxon>
        <taxon>Eubacteriales</taxon>
        <taxon>Heliobacteriaceae</taxon>
        <taxon>Heliorestis</taxon>
    </lineage>
</organism>
<keyword evidence="6" id="KW-0862">Zinc</keyword>
<dbReference type="GO" id="GO:0051604">
    <property type="term" value="P:protein maturation"/>
    <property type="evidence" value="ECO:0007669"/>
    <property type="project" value="TreeGrafter"/>
</dbReference>
<dbReference type="OrthoDB" id="9808093at2"/>
<dbReference type="InterPro" id="IPR004421">
    <property type="entry name" value="Carbamoyltransferase_HypF"/>
</dbReference>
<comment type="pathway">
    <text evidence="1">Protein modification; [NiFe] hydrogenase maturation.</text>
</comment>
<dbReference type="GO" id="GO:0003725">
    <property type="term" value="F:double-stranded RNA binding"/>
    <property type="evidence" value="ECO:0007669"/>
    <property type="project" value="InterPro"/>
</dbReference>
<dbReference type="InterPro" id="IPR006070">
    <property type="entry name" value="Sua5-like_dom"/>
</dbReference>
<dbReference type="Gene3D" id="3.30.420.40">
    <property type="match status" value="1"/>
</dbReference>
<dbReference type="InterPro" id="IPR041440">
    <property type="entry name" value="HypF_C"/>
</dbReference>
<dbReference type="Pfam" id="PF01300">
    <property type="entry name" value="Sua5_yciO_yrdC"/>
    <property type="match status" value="1"/>
</dbReference>
<dbReference type="InterPro" id="IPR051060">
    <property type="entry name" value="Carbamoyltrans_HypF-like"/>
</dbReference>
<accession>A0A6I0EPB5</accession>
<dbReference type="EC" id="6.2.-.-" evidence="8"/>
<gene>
    <name evidence="12" type="primary">hypF</name>
    <name evidence="12" type="ORF">F9B85_10825</name>
</gene>
<dbReference type="PROSITE" id="PS51160">
    <property type="entry name" value="ACYLPHOSPHATASE_3"/>
    <property type="match status" value="1"/>
</dbReference>
<evidence type="ECO:0000256" key="8">
    <source>
        <dbReference type="PIRNR" id="PIRNR006256"/>
    </source>
</evidence>
<dbReference type="UniPathway" id="UPA00335"/>
<dbReference type="GO" id="GO:0003998">
    <property type="term" value="F:acylphosphatase activity"/>
    <property type="evidence" value="ECO:0007669"/>
    <property type="project" value="UniProtKB-EC"/>
</dbReference>
<dbReference type="InterPro" id="IPR055128">
    <property type="entry name" value="HypF_C_2"/>
</dbReference>
<dbReference type="InterPro" id="IPR001792">
    <property type="entry name" value="Acylphosphatase-like_dom"/>
</dbReference>
<feature type="domain" description="Acylphosphatase-like" evidence="10">
    <location>
        <begin position="23"/>
        <end position="109"/>
    </location>
</feature>
<dbReference type="NCBIfam" id="TIGR00143">
    <property type="entry name" value="hypF"/>
    <property type="match status" value="1"/>
</dbReference>